<accession>A0A395JNK2</accession>
<dbReference type="InParanoid" id="A0A395JNK2"/>
<gene>
    <name evidence="10" type="primary">tolR</name>
    <name evidence="11" type="ORF">DFR28_101607</name>
</gene>
<dbReference type="EMBL" id="QNRT01000001">
    <property type="protein sequence ID" value="RBP53221.1"/>
    <property type="molecule type" value="Genomic_DNA"/>
</dbReference>
<keyword evidence="3 10" id="KW-1003">Cell membrane</keyword>
<evidence type="ECO:0000256" key="6">
    <source>
        <dbReference type="ARBA" id="ARBA00022692"/>
    </source>
</evidence>
<dbReference type="Gene3D" id="3.30.420.270">
    <property type="match status" value="1"/>
</dbReference>
<organism evidence="11 12">
    <name type="scientific">Arenicella xantha</name>
    <dbReference type="NCBI Taxonomy" id="644221"/>
    <lineage>
        <taxon>Bacteria</taxon>
        <taxon>Pseudomonadati</taxon>
        <taxon>Pseudomonadota</taxon>
        <taxon>Gammaproteobacteria</taxon>
        <taxon>Arenicellales</taxon>
        <taxon>Arenicellaceae</taxon>
        <taxon>Arenicella</taxon>
    </lineage>
</organism>
<reference evidence="11 12" key="1">
    <citation type="submission" date="2018-06" db="EMBL/GenBank/DDBJ databases">
        <title>Genomic Encyclopedia of Type Strains, Phase IV (KMG-IV): sequencing the most valuable type-strain genomes for metagenomic binning, comparative biology and taxonomic classification.</title>
        <authorList>
            <person name="Goeker M."/>
        </authorList>
    </citation>
    <scope>NUCLEOTIDE SEQUENCE [LARGE SCALE GENOMIC DNA]</scope>
    <source>
        <strain evidence="11 12">DSM 24032</strain>
    </source>
</reference>
<feature type="transmembrane region" description="Helical" evidence="10">
    <location>
        <begin position="20"/>
        <end position="38"/>
    </location>
</feature>
<evidence type="ECO:0000256" key="10">
    <source>
        <dbReference type="HAMAP-Rule" id="MF_02203"/>
    </source>
</evidence>
<comment type="subunit">
    <text evidence="10">The Tol-Pal system is composed of five core proteins: the inner membrane proteins TolA, TolQ and TolR, the periplasmic protein TolB and the outer membrane protein Pal. They form a network linking the inner and outer membranes and the peptidoglycan layer.</text>
</comment>
<dbReference type="GO" id="GO:0015031">
    <property type="term" value="P:protein transport"/>
    <property type="evidence" value="ECO:0007669"/>
    <property type="project" value="InterPro"/>
</dbReference>
<dbReference type="NCBIfam" id="TIGR02801">
    <property type="entry name" value="tolR"/>
    <property type="match status" value="1"/>
</dbReference>
<comment type="caution">
    <text evidence="11">The sequence shown here is derived from an EMBL/GenBank/DDBJ whole genome shotgun (WGS) entry which is preliminary data.</text>
</comment>
<evidence type="ECO:0000313" key="11">
    <source>
        <dbReference type="EMBL" id="RBP53221.1"/>
    </source>
</evidence>
<keyword evidence="4 10" id="KW-0997">Cell inner membrane</keyword>
<keyword evidence="6 10" id="KW-0812">Transmembrane</keyword>
<dbReference type="AlphaFoldDB" id="A0A395JNK2"/>
<evidence type="ECO:0000256" key="2">
    <source>
        <dbReference type="ARBA" id="ARBA00005811"/>
    </source>
</evidence>
<evidence type="ECO:0000256" key="8">
    <source>
        <dbReference type="ARBA" id="ARBA00023136"/>
    </source>
</evidence>
<comment type="function">
    <text evidence="10">Part of the Tol-Pal system, which plays a role in outer membrane invagination during cell division and is important for maintaining outer membrane integrity.</text>
</comment>
<dbReference type="OrthoDB" id="9798629at2"/>
<keyword evidence="7 10" id="KW-1133">Transmembrane helix</keyword>
<evidence type="ECO:0000256" key="9">
    <source>
        <dbReference type="ARBA" id="ARBA00023306"/>
    </source>
</evidence>
<proteinExistence type="inferred from homology"/>
<evidence type="ECO:0000256" key="1">
    <source>
        <dbReference type="ARBA" id="ARBA00004162"/>
    </source>
</evidence>
<dbReference type="GO" id="GO:0005886">
    <property type="term" value="C:plasma membrane"/>
    <property type="evidence" value="ECO:0007669"/>
    <property type="project" value="UniProtKB-SubCell"/>
</dbReference>
<evidence type="ECO:0000313" key="12">
    <source>
        <dbReference type="Proteomes" id="UP000253083"/>
    </source>
</evidence>
<protein>
    <recommendedName>
        <fullName evidence="10">Tol-Pal system protein TolR</fullName>
    </recommendedName>
</protein>
<evidence type="ECO:0000256" key="7">
    <source>
        <dbReference type="ARBA" id="ARBA00022989"/>
    </source>
</evidence>
<dbReference type="GO" id="GO:0022857">
    <property type="term" value="F:transmembrane transporter activity"/>
    <property type="evidence" value="ECO:0007669"/>
    <property type="project" value="InterPro"/>
</dbReference>
<dbReference type="HAMAP" id="MF_02203">
    <property type="entry name" value="TolR"/>
    <property type="match status" value="1"/>
</dbReference>
<keyword evidence="9 10" id="KW-0131">Cell cycle</keyword>
<sequence>MSSYRDRKRKPIAEINVVPYIDVMLVLLIIFMVTAPLLTEGVKIDLPQTDGSPVEANSEAPEPVILTVDASGQLFIDDQAKSSEEVLRYARAVHSLKPKTDFLVRGAKQAIYDDIIKAMVLLKQAGVETVSLVTEPIPDKK</sequence>
<comment type="similarity">
    <text evidence="2 10">Belongs to the ExbD/TolR family.</text>
</comment>
<evidence type="ECO:0000256" key="5">
    <source>
        <dbReference type="ARBA" id="ARBA00022618"/>
    </source>
</evidence>
<name>A0A395JNK2_9GAMM</name>
<keyword evidence="5 10" id="KW-0132">Cell division</keyword>
<dbReference type="InterPro" id="IPR003400">
    <property type="entry name" value="ExbD"/>
</dbReference>
<evidence type="ECO:0000256" key="3">
    <source>
        <dbReference type="ARBA" id="ARBA00022475"/>
    </source>
</evidence>
<keyword evidence="12" id="KW-1185">Reference proteome</keyword>
<dbReference type="PANTHER" id="PTHR30558">
    <property type="entry name" value="EXBD MEMBRANE COMPONENT OF PMF-DRIVEN MACROMOLECULE IMPORT SYSTEM"/>
    <property type="match status" value="1"/>
</dbReference>
<dbReference type="Proteomes" id="UP000253083">
    <property type="component" value="Unassembled WGS sequence"/>
</dbReference>
<dbReference type="FunCoup" id="A0A395JNK2">
    <property type="interactions" value="144"/>
</dbReference>
<evidence type="ECO:0000256" key="4">
    <source>
        <dbReference type="ARBA" id="ARBA00022519"/>
    </source>
</evidence>
<dbReference type="Pfam" id="PF02472">
    <property type="entry name" value="ExbD"/>
    <property type="match status" value="1"/>
</dbReference>
<keyword evidence="8 10" id="KW-0472">Membrane</keyword>
<dbReference type="GO" id="GO:0051301">
    <property type="term" value="P:cell division"/>
    <property type="evidence" value="ECO:0007669"/>
    <property type="project" value="UniProtKB-UniRule"/>
</dbReference>
<dbReference type="InterPro" id="IPR014168">
    <property type="entry name" value="Tol-Pal_TolR"/>
</dbReference>
<dbReference type="PANTHER" id="PTHR30558:SF7">
    <property type="entry name" value="TOL-PAL SYSTEM PROTEIN TOLR"/>
    <property type="match status" value="1"/>
</dbReference>
<comment type="subcellular location">
    <subcellularLocation>
        <location evidence="10">Cell inner membrane</location>
        <topology evidence="10">Single-pass membrane protein</topology>
    </subcellularLocation>
    <subcellularLocation>
        <location evidence="1">Cell membrane</location>
        <topology evidence="1">Single-pass membrane protein</topology>
    </subcellularLocation>
</comment>
<dbReference type="RefSeq" id="WP_113952811.1">
    <property type="nucleotide sequence ID" value="NZ_QNRT01000001.1"/>
</dbReference>